<dbReference type="GO" id="GO:0008270">
    <property type="term" value="F:zinc ion binding"/>
    <property type="evidence" value="ECO:0007669"/>
    <property type="project" value="InterPro"/>
</dbReference>
<organism evidence="3 4">
    <name type="scientific">Triangularia setosa</name>
    <dbReference type="NCBI Taxonomy" id="2587417"/>
    <lineage>
        <taxon>Eukaryota</taxon>
        <taxon>Fungi</taxon>
        <taxon>Dikarya</taxon>
        <taxon>Ascomycota</taxon>
        <taxon>Pezizomycotina</taxon>
        <taxon>Sordariomycetes</taxon>
        <taxon>Sordariomycetidae</taxon>
        <taxon>Sordariales</taxon>
        <taxon>Podosporaceae</taxon>
        <taxon>Triangularia</taxon>
    </lineage>
</organism>
<sequence length="491" mass="54614">MVYYGAVSKGCQRCRQRKIKCDQRKPECTRCHKSGLPCPGYRDLNEVIFRDESSRIIRISHKGEVKEKVSVLPGGDASAARSLSPSATNSLPATLSTPADEVGANFFFAKYVFHQDPFSTSSGYQDWLATAYRHNDRRCAPLRAAIEAAGLAGLSNINPSLQLSIRSKQQYRDALTAVKEALSNRSQAADDATLMAVILLGLYEMINFDTWDRYHNWTTHIQGATALLDLRGQEQFTRERGGQLYVQIRPQILLACMKQRVTVPPALVTATYNFQSSGIREQLHQPETRSPASVCEISFRVVNLRAAVKNGTLNQEIILARALDIEADLRTWREGLPSAWEYATSDDKTGFSGKRQEYGSLSMAKVWNNWRTLCILVGRILVQNEACEVDVKAATLKWMHELMAEVCISASSFGEDAFALSLVQPLHIVAIQTLAPLDTRQFAVNKLRSIGTSTGVRIAVLLANDVAKSLEEHCYEGQELVSFAMDKVPLH</sequence>
<dbReference type="CDD" id="cd00067">
    <property type="entry name" value="GAL4"/>
    <property type="match status" value="1"/>
</dbReference>
<comment type="caution">
    <text evidence="3">The sequence shown here is derived from an EMBL/GenBank/DDBJ whole genome shotgun (WGS) entry which is preliminary data.</text>
</comment>
<evidence type="ECO:0000313" key="4">
    <source>
        <dbReference type="Proteomes" id="UP001302321"/>
    </source>
</evidence>
<feature type="domain" description="Zn(2)-C6 fungal-type" evidence="2">
    <location>
        <begin position="10"/>
        <end position="38"/>
    </location>
</feature>
<dbReference type="AlphaFoldDB" id="A0AAN6W5M1"/>
<gene>
    <name evidence="3" type="ORF">QBC36DRAFT_189790</name>
</gene>
<accession>A0AAN6W5M1</accession>
<proteinExistence type="predicted"/>
<dbReference type="Gene3D" id="4.10.240.10">
    <property type="entry name" value="Zn(2)-C6 fungal-type DNA-binding domain"/>
    <property type="match status" value="1"/>
</dbReference>
<evidence type="ECO:0000313" key="3">
    <source>
        <dbReference type="EMBL" id="KAK4175490.1"/>
    </source>
</evidence>
<keyword evidence="4" id="KW-1185">Reference proteome</keyword>
<protein>
    <recommendedName>
        <fullName evidence="2">Zn(2)-C6 fungal-type domain-containing protein</fullName>
    </recommendedName>
</protein>
<dbReference type="InterPro" id="IPR053175">
    <property type="entry name" value="DHMBA_Reg_Transcription_Factor"/>
</dbReference>
<dbReference type="GO" id="GO:0000981">
    <property type="term" value="F:DNA-binding transcription factor activity, RNA polymerase II-specific"/>
    <property type="evidence" value="ECO:0007669"/>
    <property type="project" value="InterPro"/>
</dbReference>
<dbReference type="Proteomes" id="UP001302321">
    <property type="component" value="Unassembled WGS sequence"/>
</dbReference>
<dbReference type="PANTHER" id="PTHR38791">
    <property type="entry name" value="ZN(II)2CYS6 TRANSCRIPTION FACTOR (EUROFUNG)-RELATED-RELATED"/>
    <property type="match status" value="1"/>
</dbReference>
<dbReference type="EMBL" id="MU866232">
    <property type="protein sequence ID" value="KAK4175490.1"/>
    <property type="molecule type" value="Genomic_DNA"/>
</dbReference>
<keyword evidence="1" id="KW-0539">Nucleus</keyword>
<reference evidence="3" key="2">
    <citation type="submission" date="2023-05" db="EMBL/GenBank/DDBJ databases">
        <authorList>
            <consortium name="Lawrence Berkeley National Laboratory"/>
            <person name="Steindorff A."/>
            <person name="Hensen N."/>
            <person name="Bonometti L."/>
            <person name="Westerberg I."/>
            <person name="Brannstrom I.O."/>
            <person name="Guillou S."/>
            <person name="Cros-Aarteil S."/>
            <person name="Calhoun S."/>
            <person name="Haridas S."/>
            <person name="Kuo A."/>
            <person name="Mondo S."/>
            <person name="Pangilinan J."/>
            <person name="Riley R."/>
            <person name="Labutti K."/>
            <person name="Andreopoulos B."/>
            <person name="Lipzen A."/>
            <person name="Chen C."/>
            <person name="Yanf M."/>
            <person name="Daum C."/>
            <person name="Ng V."/>
            <person name="Clum A."/>
            <person name="Ohm R."/>
            <person name="Martin F."/>
            <person name="Silar P."/>
            <person name="Natvig D."/>
            <person name="Lalanne C."/>
            <person name="Gautier V."/>
            <person name="Ament-Velasquez S.L."/>
            <person name="Kruys A."/>
            <person name="Hutchinson M.I."/>
            <person name="Powell A.J."/>
            <person name="Barry K."/>
            <person name="Miller A.N."/>
            <person name="Grigoriev I.V."/>
            <person name="Debuchy R."/>
            <person name="Gladieux P."/>
            <person name="Thoren M.H."/>
            <person name="Johannesson H."/>
        </authorList>
    </citation>
    <scope>NUCLEOTIDE SEQUENCE</scope>
    <source>
        <strain evidence="3">CBS 892.96</strain>
    </source>
</reference>
<dbReference type="InterPro" id="IPR001138">
    <property type="entry name" value="Zn2Cys6_DnaBD"/>
</dbReference>
<dbReference type="SMART" id="SM00066">
    <property type="entry name" value="GAL4"/>
    <property type="match status" value="1"/>
</dbReference>
<evidence type="ECO:0000256" key="1">
    <source>
        <dbReference type="ARBA" id="ARBA00023242"/>
    </source>
</evidence>
<dbReference type="InterPro" id="IPR021858">
    <property type="entry name" value="Fun_TF"/>
</dbReference>
<dbReference type="Pfam" id="PF00172">
    <property type="entry name" value="Zn_clus"/>
    <property type="match status" value="1"/>
</dbReference>
<dbReference type="SUPFAM" id="SSF57701">
    <property type="entry name" value="Zn2/Cys6 DNA-binding domain"/>
    <property type="match status" value="1"/>
</dbReference>
<dbReference type="PROSITE" id="PS50048">
    <property type="entry name" value="ZN2_CY6_FUNGAL_2"/>
    <property type="match status" value="1"/>
</dbReference>
<evidence type="ECO:0000259" key="2">
    <source>
        <dbReference type="PROSITE" id="PS50048"/>
    </source>
</evidence>
<dbReference type="PROSITE" id="PS00463">
    <property type="entry name" value="ZN2_CY6_FUNGAL_1"/>
    <property type="match status" value="1"/>
</dbReference>
<dbReference type="InterPro" id="IPR036864">
    <property type="entry name" value="Zn2-C6_fun-type_DNA-bd_sf"/>
</dbReference>
<dbReference type="Pfam" id="PF11951">
    <property type="entry name" value="Fungal_trans_2"/>
    <property type="match status" value="1"/>
</dbReference>
<reference evidence="3" key="1">
    <citation type="journal article" date="2023" name="Mol. Phylogenet. Evol.">
        <title>Genome-scale phylogeny and comparative genomics of the fungal order Sordariales.</title>
        <authorList>
            <person name="Hensen N."/>
            <person name="Bonometti L."/>
            <person name="Westerberg I."/>
            <person name="Brannstrom I.O."/>
            <person name="Guillou S."/>
            <person name="Cros-Aarteil S."/>
            <person name="Calhoun S."/>
            <person name="Haridas S."/>
            <person name="Kuo A."/>
            <person name="Mondo S."/>
            <person name="Pangilinan J."/>
            <person name="Riley R."/>
            <person name="LaButti K."/>
            <person name="Andreopoulos B."/>
            <person name="Lipzen A."/>
            <person name="Chen C."/>
            <person name="Yan M."/>
            <person name="Daum C."/>
            <person name="Ng V."/>
            <person name="Clum A."/>
            <person name="Steindorff A."/>
            <person name="Ohm R.A."/>
            <person name="Martin F."/>
            <person name="Silar P."/>
            <person name="Natvig D.O."/>
            <person name="Lalanne C."/>
            <person name="Gautier V."/>
            <person name="Ament-Velasquez S.L."/>
            <person name="Kruys A."/>
            <person name="Hutchinson M.I."/>
            <person name="Powell A.J."/>
            <person name="Barry K."/>
            <person name="Miller A.N."/>
            <person name="Grigoriev I.V."/>
            <person name="Debuchy R."/>
            <person name="Gladieux P."/>
            <person name="Hiltunen Thoren M."/>
            <person name="Johannesson H."/>
        </authorList>
    </citation>
    <scope>NUCLEOTIDE SEQUENCE</scope>
    <source>
        <strain evidence="3">CBS 892.96</strain>
    </source>
</reference>
<name>A0AAN6W5M1_9PEZI</name>